<keyword evidence="3 9" id="KW-0963">Cytoplasm</keyword>
<evidence type="ECO:0000256" key="10">
    <source>
        <dbReference type="SAM" id="MobiDB-lite"/>
    </source>
</evidence>
<dbReference type="EC" id="4.2.1.59" evidence="9"/>
<dbReference type="Gene3D" id="3.10.129.10">
    <property type="entry name" value="Hotdog Thioesterase"/>
    <property type="match status" value="1"/>
</dbReference>
<dbReference type="Proteomes" id="UP000032160">
    <property type="component" value="Chromosome I"/>
</dbReference>
<dbReference type="CDD" id="cd01288">
    <property type="entry name" value="FabZ"/>
    <property type="match status" value="1"/>
</dbReference>
<dbReference type="GO" id="GO:0019171">
    <property type="term" value="F:(3R)-hydroxyacyl-[acyl-carrier-protein] dehydratase activity"/>
    <property type="evidence" value="ECO:0007669"/>
    <property type="project" value="UniProtKB-EC"/>
</dbReference>
<dbReference type="GO" id="GO:0009245">
    <property type="term" value="P:lipid A biosynthetic process"/>
    <property type="evidence" value="ECO:0007669"/>
    <property type="project" value="UniProtKB-UniRule"/>
</dbReference>
<dbReference type="RefSeq" id="WP_043948916.1">
    <property type="nucleotide sequence ID" value="NZ_HG966617.1"/>
</dbReference>
<keyword evidence="12" id="KW-1185">Reference proteome</keyword>
<evidence type="ECO:0000256" key="8">
    <source>
        <dbReference type="ARBA" id="ARBA00025049"/>
    </source>
</evidence>
<evidence type="ECO:0000256" key="6">
    <source>
        <dbReference type="ARBA" id="ARBA00023098"/>
    </source>
</evidence>
<organism evidence="11 12">
    <name type="scientific">Candidatus Phaeomarinibacter ectocarpi</name>
    <dbReference type="NCBI Taxonomy" id="1458461"/>
    <lineage>
        <taxon>Bacteria</taxon>
        <taxon>Pseudomonadati</taxon>
        <taxon>Pseudomonadota</taxon>
        <taxon>Alphaproteobacteria</taxon>
        <taxon>Hyphomicrobiales</taxon>
        <taxon>Parvibaculaceae</taxon>
        <taxon>Candidatus Phaeomarinibacter</taxon>
    </lineage>
</organism>
<evidence type="ECO:0000256" key="5">
    <source>
        <dbReference type="ARBA" id="ARBA00022556"/>
    </source>
</evidence>
<comment type="similarity">
    <text evidence="2 9">Belongs to the thioester dehydratase family. FabZ subfamily.</text>
</comment>
<dbReference type="AlphaFoldDB" id="X5MP66"/>
<dbReference type="GO" id="GO:0016020">
    <property type="term" value="C:membrane"/>
    <property type="evidence" value="ECO:0007669"/>
    <property type="project" value="GOC"/>
</dbReference>
<comment type="function">
    <text evidence="8 9">Involved in unsaturated fatty acids biosynthesis. Catalyzes the dehydration of short chain beta-hydroxyacyl-ACPs and long chain saturated and unsaturated beta-hydroxyacyl-ACPs.</text>
</comment>
<dbReference type="EMBL" id="HG966617">
    <property type="protein sequence ID" value="CDO61006.1"/>
    <property type="molecule type" value="Genomic_DNA"/>
</dbReference>
<dbReference type="NCBIfam" id="NF000582">
    <property type="entry name" value="PRK00006.1"/>
    <property type="match status" value="1"/>
</dbReference>
<keyword evidence="7 9" id="KW-0456">Lyase</keyword>
<evidence type="ECO:0000256" key="1">
    <source>
        <dbReference type="ARBA" id="ARBA00004496"/>
    </source>
</evidence>
<dbReference type="SUPFAM" id="SSF54637">
    <property type="entry name" value="Thioesterase/thiol ester dehydrase-isomerase"/>
    <property type="match status" value="1"/>
</dbReference>
<dbReference type="InterPro" id="IPR013114">
    <property type="entry name" value="FabA_FabZ"/>
</dbReference>
<dbReference type="NCBIfam" id="TIGR01750">
    <property type="entry name" value="fabZ"/>
    <property type="match status" value="1"/>
</dbReference>
<keyword evidence="6 9" id="KW-0443">Lipid metabolism</keyword>
<dbReference type="GO" id="GO:0005737">
    <property type="term" value="C:cytoplasm"/>
    <property type="evidence" value="ECO:0007669"/>
    <property type="project" value="UniProtKB-SubCell"/>
</dbReference>
<dbReference type="HOGENOM" id="CLU_078912_1_2_5"/>
<reference evidence="11 12" key="1">
    <citation type="journal article" date="2014" name="Front. Genet.">
        <title>Genome and metabolic network of "Candidatus Phaeomarinobacter ectocarpi" Ec32, a new candidate genus of Alphaproteobacteria frequently associated with brown algae.</title>
        <authorList>
            <person name="Dittami S.M."/>
            <person name="Barbeyron T."/>
            <person name="Boyen C."/>
            <person name="Cambefort J."/>
            <person name="Collet G."/>
            <person name="Delage L."/>
            <person name="Gobet A."/>
            <person name="Groisillier A."/>
            <person name="Leblanc C."/>
            <person name="Michel G."/>
            <person name="Scornet D."/>
            <person name="Siegel A."/>
            <person name="Tapia J.E."/>
            <person name="Tonon T."/>
        </authorList>
    </citation>
    <scope>NUCLEOTIDE SEQUENCE [LARGE SCALE GENOMIC DNA]</scope>
    <source>
        <strain evidence="11 12">Ec32</strain>
    </source>
</reference>
<evidence type="ECO:0000313" key="12">
    <source>
        <dbReference type="Proteomes" id="UP000032160"/>
    </source>
</evidence>
<dbReference type="InterPro" id="IPR010084">
    <property type="entry name" value="FabZ"/>
</dbReference>
<evidence type="ECO:0000256" key="4">
    <source>
        <dbReference type="ARBA" id="ARBA00022516"/>
    </source>
</evidence>
<protein>
    <recommendedName>
        <fullName evidence="9">3-hydroxyacyl-[acyl-carrier-protein] dehydratase FabZ</fullName>
        <ecNumber evidence="9">4.2.1.59</ecNumber>
    </recommendedName>
    <alternativeName>
        <fullName evidence="9">(3R)-hydroxymyristoyl-[acyl-carrier-protein] dehydratase</fullName>
        <shortName evidence="9">(3R)-hydroxymyristoyl-ACP dehydrase</shortName>
    </alternativeName>
    <alternativeName>
        <fullName evidence="9">Beta-hydroxyacyl-ACP dehydratase</fullName>
    </alternativeName>
</protein>
<sequence length="179" mass="19347">MAEDTPTPKGDMQVADIMRVMQLLPHRYPMLLIDRIIDIDGDKSAVGIKNVTINEPHFQGHFPDMPVMPGVLIVEAMAQTAGAVVMNNMGAVADTKTVYFMTIDGARFRKPVVPGDVLELHVSMIRSRGPVWKYSGKAMVGDSLVAEAEFSAMIADRDASQGTQPPKIAKAQAKPTGDA</sequence>
<dbReference type="HAMAP" id="MF_00406">
    <property type="entry name" value="FabZ"/>
    <property type="match status" value="1"/>
</dbReference>
<dbReference type="Pfam" id="PF07977">
    <property type="entry name" value="FabA"/>
    <property type="match status" value="1"/>
</dbReference>
<dbReference type="FunFam" id="3.10.129.10:FF:000001">
    <property type="entry name" value="3-hydroxyacyl-[acyl-carrier-protein] dehydratase FabZ"/>
    <property type="match status" value="1"/>
</dbReference>
<evidence type="ECO:0000256" key="9">
    <source>
        <dbReference type="HAMAP-Rule" id="MF_00406"/>
    </source>
</evidence>
<dbReference type="PATRIC" id="fig|1458461.3.peg.2799"/>
<dbReference type="STRING" id="1458461.BN1012_Phect2793"/>
<keyword evidence="5 9" id="KW-0441">Lipid A biosynthesis</keyword>
<dbReference type="PANTHER" id="PTHR30272:SF1">
    <property type="entry name" value="3-HYDROXYACYL-[ACYL-CARRIER-PROTEIN] DEHYDRATASE"/>
    <property type="match status" value="1"/>
</dbReference>
<dbReference type="PANTHER" id="PTHR30272">
    <property type="entry name" value="3-HYDROXYACYL-[ACYL-CARRIER-PROTEIN] DEHYDRATASE"/>
    <property type="match status" value="1"/>
</dbReference>
<dbReference type="InterPro" id="IPR029069">
    <property type="entry name" value="HotDog_dom_sf"/>
</dbReference>
<evidence type="ECO:0000256" key="3">
    <source>
        <dbReference type="ARBA" id="ARBA00022490"/>
    </source>
</evidence>
<name>X5MP66_9HYPH</name>
<feature type="active site" evidence="9">
    <location>
        <position position="61"/>
    </location>
</feature>
<evidence type="ECO:0000256" key="2">
    <source>
        <dbReference type="ARBA" id="ARBA00009174"/>
    </source>
</evidence>
<evidence type="ECO:0000313" key="11">
    <source>
        <dbReference type="EMBL" id="CDO61006.1"/>
    </source>
</evidence>
<proteinExistence type="inferred from homology"/>
<gene>
    <name evidence="9" type="primary">fabZ</name>
    <name evidence="11" type="ORF">BN1012_Phect2793</name>
</gene>
<dbReference type="KEGG" id="pect:BN1012_Phect2793"/>
<comment type="catalytic activity">
    <reaction evidence="9">
        <text>a (3R)-hydroxyacyl-[ACP] = a (2E)-enoyl-[ACP] + H2O</text>
        <dbReference type="Rhea" id="RHEA:13097"/>
        <dbReference type="Rhea" id="RHEA-COMP:9925"/>
        <dbReference type="Rhea" id="RHEA-COMP:9945"/>
        <dbReference type="ChEBI" id="CHEBI:15377"/>
        <dbReference type="ChEBI" id="CHEBI:78784"/>
        <dbReference type="ChEBI" id="CHEBI:78827"/>
        <dbReference type="EC" id="4.2.1.59"/>
    </reaction>
</comment>
<keyword evidence="4 9" id="KW-0444">Lipid biosynthesis</keyword>
<dbReference type="OrthoDB" id="9772788at2"/>
<evidence type="ECO:0000256" key="7">
    <source>
        <dbReference type="ARBA" id="ARBA00023239"/>
    </source>
</evidence>
<comment type="subcellular location">
    <subcellularLocation>
        <location evidence="1 9">Cytoplasm</location>
    </subcellularLocation>
</comment>
<dbReference type="GO" id="GO:0006633">
    <property type="term" value="P:fatty acid biosynthetic process"/>
    <property type="evidence" value="ECO:0007669"/>
    <property type="project" value="UniProtKB-UniRule"/>
</dbReference>
<feature type="region of interest" description="Disordered" evidence="10">
    <location>
        <begin position="156"/>
        <end position="179"/>
    </location>
</feature>
<accession>X5MP66</accession>